<evidence type="ECO:0000313" key="2">
    <source>
        <dbReference type="EMBL" id="VBB18816.1"/>
    </source>
</evidence>
<accession>A0A5K0UC30</accession>
<evidence type="ECO:0000313" key="3">
    <source>
        <dbReference type="Proteomes" id="UP000594342"/>
    </source>
</evidence>
<keyword evidence="1" id="KW-0812">Transmembrane</keyword>
<dbReference type="Proteomes" id="UP000594342">
    <property type="component" value="Unassembled WGS sequence"/>
</dbReference>
<proteinExistence type="predicted"/>
<organism evidence="2 3">
    <name type="scientific">Yasminevirus sp. GU-2018</name>
    <dbReference type="NCBI Taxonomy" id="2420051"/>
    <lineage>
        <taxon>Viruses</taxon>
        <taxon>Varidnaviria</taxon>
        <taxon>Bamfordvirae</taxon>
        <taxon>Nucleocytoviricota</taxon>
        <taxon>Megaviricetes</taxon>
        <taxon>Imitervirales</taxon>
        <taxon>Mimiviridae</taxon>
        <taxon>Klosneuvirinae</taxon>
        <taxon>Yasminevirus</taxon>
        <taxon>Yasminevirus saudimassiliense</taxon>
    </lineage>
</organism>
<feature type="transmembrane region" description="Helical" evidence="1">
    <location>
        <begin position="602"/>
        <end position="627"/>
    </location>
</feature>
<sequence>MRLNSFDTLAFYKRYIEDLLTCGNNPNSTKIGVVGTWYSGLTIVKLISELECVRDKYDLVYFTTDRYDPSGLSKFVKKQVNLPDPNIALSTYQKMIDDEELGLLIVTGDECVHLTSPSDYSPSGVKTSLCGPSTTSYKQLHSAKSFTNVLKKCGLNHAPVQQITDPEEYQLYDIEKVDLVHEKVINSSSNSDLCKDRWYVRERRTGEWYSSVSVCIDSKVFGTVVFRSNYGVNEEDIVSNSSDEKHDDCFTESNSIDKTPSVMNFAGGVVDDVCSSINSTNKYDVNLSSRVHSIARKIAGETGFTGFLCLDYVREPDTKILTPIKVNNKNIVGLNFVKESFYRDCVCDELDNDLDSKALRRYFHNKIVMTPHVLLYLYKNMSVLKSVTIGLTTLFSLVSMDTKDPFLTLFDPLPWLFTLIRVVMNAIVKSVRYFLLRFGLCTAIEKDKIDRKTKHQHIHKRNSKPQKCSPGEMLCIDGVNTDNSVNCVDSDDNDKCCDDVLFELGRKSDMNKSDVVITNTTAECIRRKLYTFTNDDHDNQSDNYHNAYKNKQSECDDVFRCDTAKLRESSDKTPTNNNNDSNPFLNYIADLLKEWSHRKKTWYGVLNMINPVNLFIMYINLTIRFAISMLNPKNWYRTPLGVVRIMKNYFV</sequence>
<keyword evidence="1" id="KW-0472">Membrane</keyword>
<comment type="caution">
    <text evidence="2">The sequence shown here is derived from an EMBL/GenBank/DDBJ whole genome shotgun (WGS) entry which is preliminary data.</text>
</comment>
<keyword evidence="1" id="KW-1133">Transmembrane helix</keyword>
<gene>
    <name evidence="2" type="ORF">YASMINEVIRUS_1348</name>
</gene>
<protein>
    <submittedName>
        <fullName evidence="2">Uncharacterized protein</fullName>
    </submittedName>
</protein>
<keyword evidence="3" id="KW-1185">Reference proteome</keyword>
<name>A0A5K0UC30_9VIRU</name>
<dbReference type="EMBL" id="UPSH01000001">
    <property type="protein sequence ID" value="VBB18816.1"/>
    <property type="molecule type" value="Genomic_DNA"/>
</dbReference>
<reference evidence="2 3" key="1">
    <citation type="submission" date="2018-10" db="EMBL/GenBank/DDBJ databases">
        <authorList>
            <consortium name="IHU Genomes"/>
        </authorList>
    </citation>
    <scope>NUCLEOTIDE SEQUENCE [LARGE SCALE GENOMIC DNA]</scope>
    <source>
        <strain evidence="2 3">A1</strain>
    </source>
</reference>
<evidence type="ECO:0000256" key="1">
    <source>
        <dbReference type="SAM" id="Phobius"/>
    </source>
</evidence>